<proteinExistence type="predicted"/>
<evidence type="ECO:0000313" key="2">
    <source>
        <dbReference type="EMBL" id="CCI10440.1"/>
    </source>
</evidence>
<dbReference type="InParanoid" id="A0A024FTK3"/>
<evidence type="ECO:0000256" key="1">
    <source>
        <dbReference type="SAM" id="SignalP"/>
    </source>
</evidence>
<sequence>MRFLTVVIIASLANVSFTQSPTSNPSITSKEPLTSEQLADLVEEVKGNIGKNEALRELFNTVDLEYVRNLPIKDARSYIDRMLFESSEEKEKTRKSTQEEVRESVTKESNAFRMSVSTLMVLGCPVVLFLL</sequence>
<feature type="chain" id="PRO_5001529107" description="RxLR effector protein" evidence="1">
    <location>
        <begin position="19"/>
        <end position="131"/>
    </location>
</feature>
<feature type="signal peptide" evidence="1">
    <location>
        <begin position="1"/>
        <end position="18"/>
    </location>
</feature>
<organism evidence="2 3">
    <name type="scientific">Albugo candida</name>
    <dbReference type="NCBI Taxonomy" id="65357"/>
    <lineage>
        <taxon>Eukaryota</taxon>
        <taxon>Sar</taxon>
        <taxon>Stramenopiles</taxon>
        <taxon>Oomycota</taxon>
        <taxon>Peronosporomycetes</taxon>
        <taxon>Albuginales</taxon>
        <taxon>Albuginaceae</taxon>
        <taxon>Albugo</taxon>
    </lineage>
</organism>
<dbReference type="EMBL" id="CAIX01000243">
    <property type="protein sequence ID" value="CCI10440.1"/>
    <property type="molecule type" value="Genomic_DNA"/>
</dbReference>
<name>A0A024FTK3_9STRA</name>
<evidence type="ECO:0000313" key="3">
    <source>
        <dbReference type="Proteomes" id="UP000053237"/>
    </source>
</evidence>
<dbReference type="Proteomes" id="UP000053237">
    <property type="component" value="Unassembled WGS sequence"/>
</dbReference>
<evidence type="ECO:0008006" key="4">
    <source>
        <dbReference type="Google" id="ProtNLM"/>
    </source>
</evidence>
<keyword evidence="1" id="KW-0732">Signal</keyword>
<dbReference type="AlphaFoldDB" id="A0A024FTK3"/>
<keyword evidence="3" id="KW-1185">Reference proteome</keyword>
<protein>
    <recommendedName>
        <fullName evidence="4">RxLR effector protein</fullName>
    </recommendedName>
</protein>
<comment type="caution">
    <text evidence="2">The sequence shown here is derived from an EMBL/GenBank/DDBJ whole genome shotgun (WGS) entry which is preliminary data.</text>
</comment>
<accession>A0A024FTK3</accession>
<reference evidence="2 3" key="1">
    <citation type="submission" date="2012-05" db="EMBL/GenBank/DDBJ databases">
        <title>Recombination and specialization in a pathogen metapopulation.</title>
        <authorList>
            <person name="Gardiner A."/>
            <person name="Kemen E."/>
            <person name="Schultz-Larsen T."/>
            <person name="MacLean D."/>
            <person name="Van Oosterhout C."/>
            <person name="Jones J.D.G."/>
        </authorList>
    </citation>
    <scope>NUCLEOTIDE SEQUENCE [LARGE SCALE GENOMIC DNA]</scope>
    <source>
        <strain evidence="2 3">Ac Nc2</strain>
    </source>
</reference>
<gene>
    <name evidence="2" type="ORF">BN9_099000</name>
</gene>